<proteinExistence type="predicted"/>
<sequence length="297" mass="31329">MYERIEMTGLIGVDWGTSNLRVMRLGADGAVLDRRIDPRGVGRLASGAFLGVLEEVAGDWLDLAPVLIAGMAGSRQGWIETPYAFCPADVATLAARLARPDAARDIYIVPGVALTPQGLGDVMRGEETQALGLFGPDETGLMIAPGTHSKWVRVENGAIAGFRTYLTGELFAAVRHATLIGRDMGAPGGDDAAFDDGVRLALSDPAVTAHLFTVRVRQLAGSLRPEGAADFLSGLLIGAELAAETTHRDKPVQVVSEAGLGQRYARALALAGFKDIRSTSGEVAVAHGLHRIWKAIP</sequence>
<dbReference type="Proteomes" id="UP000289220">
    <property type="component" value="Unassembled WGS sequence"/>
</dbReference>
<reference evidence="1 2" key="1">
    <citation type="submission" date="2018-11" db="EMBL/GenBank/DDBJ databases">
        <authorList>
            <person name="Peiro R."/>
            <person name="Begona"/>
            <person name="Cbmso G."/>
            <person name="Lopez M."/>
            <person name="Gonzalez S."/>
            <person name="Sacristan E."/>
            <person name="Castillo E."/>
        </authorList>
    </citation>
    <scope>NUCLEOTIDE SEQUENCE [LARGE SCALE GENOMIC DNA]</scope>
    <source>
        <strain evidence="1">Brev_genome</strain>
    </source>
</reference>
<dbReference type="Gene3D" id="3.30.420.310">
    <property type="entry name" value="2-keto-3-deoxy-galactonokinase, C-terminal domain"/>
    <property type="match status" value="1"/>
</dbReference>
<dbReference type="Pfam" id="PF05035">
    <property type="entry name" value="DGOK"/>
    <property type="match status" value="1"/>
</dbReference>
<dbReference type="InterPro" id="IPR042257">
    <property type="entry name" value="DGOK_C"/>
</dbReference>
<dbReference type="AlphaFoldDB" id="A0A7Z8Y2F0"/>
<keyword evidence="2" id="KW-1185">Reference proteome</keyword>
<dbReference type="Gene3D" id="3.30.420.300">
    <property type="entry name" value="2-keto-3-deoxy-galactonokinase, substrate binding domain"/>
    <property type="match status" value="1"/>
</dbReference>
<gene>
    <name evidence="1" type="primary">dgoK1</name>
    <name evidence="1" type="ORF">BREV_BREV_00116</name>
</gene>
<dbReference type="EMBL" id="UXHF01000001">
    <property type="protein sequence ID" value="VDC49629.1"/>
    <property type="molecule type" value="Genomic_DNA"/>
</dbReference>
<keyword evidence="1" id="KW-0808">Transferase</keyword>
<evidence type="ECO:0000313" key="1">
    <source>
        <dbReference type="EMBL" id="VDC49629.1"/>
    </source>
</evidence>
<name>A0A7Z8Y2F0_9CAUL</name>
<evidence type="ECO:0000313" key="2">
    <source>
        <dbReference type="Proteomes" id="UP000289220"/>
    </source>
</evidence>
<keyword evidence="1" id="KW-0418">Kinase</keyword>
<comment type="caution">
    <text evidence="1">The sequence shown here is derived from an EMBL/GenBank/DDBJ whole genome shotgun (WGS) entry which is preliminary data.</text>
</comment>
<dbReference type="GO" id="GO:0034194">
    <property type="term" value="P:D-galactonate catabolic process"/>
    <property type="evidence" value="ECO:0007669"/>
    <property type="project" value="InterPro"/>
</dbReference>
<dbReference type="InterPro" id="IPR007729">
    <property type="entry name" value="DGOK"/>
</dbReference>
<dbReference type="InterPro" id="IPR042258">
    <property type="entry name" value="DGOK_N"/>
</dbReference>
<dbReference type="GO" id="GO:0008671">
    <property type="term" value="F:2-dehydro-3-deoxygalactonokinase activity"/>
    <property type="evidence" value="ECO:0007669"/>
    <property type="project" value="InterPro"/>
</dbReference>
<protein>
    <submittedName>
        <fullName evidence="1">Putative 2-dehydro-3-deoxygalactonokinase DgoK1</fullName>
    </submittedName>
</protein>
<accession>A0A7Z8Y2F0</accession>
<organism evidence="1 2">
    <name type="scientific">Brevundimonas mediterranea</name>
    <dbReference type="NCBI Taxonomy" id="74329"/>
    <lineage>
        <taxon>Bacteria</taxon>
        <taxon>Pseudomonadati</taxon>
        <taxon>Pseudomonadota</taxon>
        <taxon>Alphaproteobacteria</taxon>
        <taxon>Caulobacterales</taxon>
        <taxon>Caulobacteraceae</taxon>
        <taxon>Brevundimonas</taxon>
    </lineage>
</organism>